<name>A0A1I7HGB2_9FLAO</name>
<evidence type="ECO:0000313" key="2">
    <source>
        <dbReference type="EMBL" id="SFU59755.1"/>
    </source>
</evidence>
<evidence type="ECO:0000256" key="1">
    <source>
        <dbReference type="SAM" id="MobiDB-lite"/>
    </source>
</evidence>
<feature type="region of interest" description="Disordered" evidence="1">
    <location>
        <begin position="1"/>
        <end position="22"/>
    </location>
</feature>
<reference evidence="3" key="1">
    <citation type="submission" date="2016-10" db="EMBL/GenBank/DDBJ databases">
        <authorList>
            <person name="Varghese N."/>
            <person name="Submissions S."/>
        </authorList>
    </citation>
    <scope>NUCLEOTIDE SEQUENCE [LARGE SCALE GENOMIC DNA]</scope>
    <source>
        <strain evidence="3">CGMCC 1.12333</strain>
    </source>
</reference>
<sequence>MSKLSKKAKGSSLKTVNTKSFSKTTRHKFVSIPNEDVNNNRARAYEYLAF</sequence>
<dbReference type="RefSeq" id="WP_177229114.1">
    <property type="nucleotide sequence ID" value="NZ_FPBK01000009.1"/>
</dbReference>
<dbReference type="Proteomes" id="UP000199138">
    <property type="component" value="Unassembled WGS sequence"/>
</dbReference>
<organism evidence="2 3">
    <name type="scientific">Pustulibacterium marinum</name>
    <dbReference type="NCBI Taxonomy" id="1224947"/>
    <lineage>
        <taxon>Bacteria</taxon>
        <taxon>Pseudomonadati</taxon>
        <taxon>Bacteroidota</taxon>
        <taxon>Flavobacteriia</taxon>
        <taxon>Flavobacteriales</taxon>
        <taxon>Flavobacteriaceae</taxon>
        <taxon>Pustulibacterium</taxon>
    </lineage>
</organism>
<dbReference type="AlphaFoldDB" id="A0A1I7HGB2"/>
<gene>
    <name evidence="2" type="ORF">SAMN05216480_10942</name>
</gene>
<proteinExistence type="predicted"/>
<keyword evidence="3" id="KW-1185">Reference proteome</keyword>
<dbReference type="STRING" id="1224947.SAMN05216480_10942"/>
<dbReference type="EMBL" id="FPBK01000009">
    <property type="protein sequence ID" value="SFU59755.1"/>
    <property type="molecule type" value="Genomic_DNA"/>
</dbReference>
<evidence type="ECO:0000313" key="3">
    <source>
        <dbReference type="Proteomes" id="UP000199138"/>
    </source>
</evidence>
<accession>A0A1I7HGB2</accession>
<protein>
    <submittedName>
        <fullName evidence="2">Uncharacterized protein</fullName>
    </submittedName>
</protein>